<reference evidence="2" key="2">
    <citation type="journal article" date="2016" name="Fungal Biol.">
        <title>Ochratoxin A production by Penicillium thymicola.</title>
        <authorList>
            <person name="Nguyen H.D.T."/>
            <person name="McMullin D.R."/>
            <person name="Ponomareva E."/>
            <person name="Riley R."/>
            <person name="Pomraning K.R."/>
            <person name="Baker S.E."/>
            <person name="Seifert K.A."/>
        </authorList>
    </citation>
    <scope>NUCLEOTIDE SEQUENCE</scope>
    <source>
        <strain evidence="2">DAOM 180753</strain>
    </source>
</reference>
<sequence length="124" mass="13565">MFQSLFSILKSSRQEAASQQHHLGGMTKQKFSSPPSPVTGRVIDQQPSAPDQMQQLQLRGGGEGADICCGVCTGLLCFECCTCCLFVLGNDICMDLTTEGVLQRDSVKPNIFDNILAQFHFNTF</sequence>
<dbReference type="Proteomes" id="UP001227192">
    <property type="component" value="Unassembled WGS sequence"/>
</dbReference>
<comment type="caution">
    <text evidence="2">The sequence shown here is derived from an EMBL/GenBank/DDBJ whole genome shotgun (WGS) entry which is preliminary data.</text>
</comment>
<dbReference type="EMBL" id="LACB01000100">
    <property type="protein sequence ID" value="KAJ9488943.1"/>
    <property type="molecule type" value="Genomic_DNA"/>
</dbReference>
<evidence type="ECO:0000313" key="2">
    <source>
        <dbReference type="EMBL" id="KAJ9488943.1"/>
    </source>
</evidence>
<protein>
    <submittedName>
        <fullName evidence="2">Uncharacterized protein</fullName>
    </submittedName>
</protein>
<proteinExistence type="predicted"/>
<feature type="region of interest" description="Disordered" evidence="1">
    <location>
        <begin position="19"/>
        <end position="56"/>
    </location>
</feature>
<evidence type="ECO:0000256" key="1">
    <source>
        <dbReference type="SAM" id="MobiDB-lite"/>
    </source>
</evidence>
<gene>
    <name evidence="2" type="ORF">VN97_g4351</name>
</gene>
<keyword evidence="3" id="KW-1185">Reference proteome</keyword>
<feature type="compositionally biased region" description="Polar residues" evidence="1">
    <location>
        <begin position="45"/>
        <end position="56"/>
    </location>
</feature>
<organism evidence="2 3">
    <name type="scientific">Penicillium thymicola</name>
    <dbReference type="NCBI Taxonomy" id="293382"/>
    <lineage>
        <taxon>Eukaryota</taxon>
        <taxon>Fungi</taxon>
        <taxon>Dikarya</taxon>
        <taxon>Ascomycota</taxon>
        <taxon>Pezizomycotina</taxon>
        <taxon>Eurotiomycetes</taxon>
        <taxon>Eurotiomycetidae</taxon>
        <taxon>Eurotiales</taxon>
        <taxon>Aspergillaceae</taxon>
        <taxon>Penicillium</taxon>
    </lineage>
</organism>
<evidence type="ECO:0000313" key="3">
    <source>
        <dbReference type="Proteomes" id="UP001227192"/>
    </source>
</evidence>
<dbReference type="AlphaFoldDB" id="A0AAI9TLK8"/>
<name>A0AAI9TLK8_PENTH</name>
<accession>A0AAI9TLK8</accession>
<reference evidence="2" key="1">
    <citation type="submission" date="2015-06" db="EMBL/GenBank/DDBJ databases">
        <authorList>
            <person name="Nguyen H."/>
        </authorList>
    </citation>
    <scope>NUCLEOTIDE SEQUENCE</scope>
    <source>
        <strain evidence="2">DAOM 180753</strain>
    </source>
</reference>